<feature type="compositionally biased region" description="Acidic residues" evidence="5">
    <location>
        <begin position="283"/>
        <end position="294"/>
    </location>
</feature>
<evidence type="ECO:0000256" key="5">
    <source>
        <dbReference type="SAM" id="MobiDB-lite"/>
    </source>
</evidence>
<feature type="transmembrane region" description="Helical" evidence="6">
    <location>
        <begin position="376"/>
        <end position="397"/>
    </location>
</feature>
<dbReference type="AlphaFoldDB" id="A0AAP2Z1H2"/>
<evidence type="ECO:0000256" key="2">
    <source>
        <dbReference type="ARBA" id="ARBA00022692"/>
    </source>
</evidence>
<feature type="transmembrane region" description="Helical" evidence="6">
    <location>
        <begin position="343"/>
        <end position="364"/>
    </location>
</feature>
<dbReference type="Proteomes" id="UP001320972">
    <property type="component" value="Unassembled WGS sequence"/>
</dbReference>
<evidence type="ECO:0000256" key="3">
    <source>
        <dbReference type="ARBA" id="ARBA00022989"/>
    </source>
</evidence>
<dbReference type="NCBIfam" id="NF041679">
    <property type="entry name" value="IMP_arch_presen"/>
    <property type="match status" value="1"/>
</dbReference>
<keyword evidence="4 6" id="KW-0472">Membrane</keyword>
<comment type="subcellular location">
    <subcellularLocation>
        <location evidence="1">Endomembrane system</location>
        <topology evidence="1">Multi-pass membrane protein</topology>
    </subcellularLocation>
</comment>
<evidence type="ECO:0000313" key="9">
    <source>
        <dbReference type="Proteomes" id="UP001320972"/>
    </source>
</evidence>
<protein>
    <submittedName>
        <fullName evidence="7">Presenilin family intramembrane aspartyl protease</fullName>
        <ecNumber evidence="7">3.4.23.-</ecNumber>
    </submittedName>
</protein>
<feature type="region of interest" description="Disordered" evidence="5">
    <location>
        <begin position="1"/>
        <end position="22"/>
    </location>
</feature>
<evidence type="ECO:0000313" key="10">
    <source>
        <dbReference type="Proteomes" id="UP001321018"/>
    </source>
</evidence>
<evidence type="ECO:0000313" key="8">
    <source>
        <dbReference type="EMBL" id="MCU4972982.1"/>
    </source>
</evidence>
<keyword evidence="7" id="KW-0645">Protease</keyword>
<dbReference type="GO" id="GO:0012505">
    <property type="term" value="C:endomembrane system"/>
    <property type="evidence" value="ECO:0007669"/>
    <property type="project" value="UniProtKB-SubCell"/>
</dbReference>
<keyword evidence="7" id="KW-0378">Hydrolase</keyword>
<feature type="compositionally biased region" description="Low complexity" evidence="5">
    <location>
        <begin position="265"/>
        <end position="282"/>
    </location>
</feature>
<dbReference type="Pfam" id="PF06550">
    <property type="entry name" value="SPP"/>
    <property type="match status" value="1"/>
</dbReference>
<dbReference type="GO" id="GO:0042500">
    <property type="term" value="F:aspartic endopeptidase activity, intramembrane cleaving"/>
    <property type="evidence" value="ECO:0007669"/>
    <property type="project" value="InterPro"/>
</dbReference>
<comment type="caution">
    <text evidence="7">The sequence shown here is derived from an EMBL/GenBank/DDBJ whole genome shotgun (WGS) entry which is preliminary data.</text>
</comment>
<dbReference type="RefSeq" id="WP_338005305.1">
    <property type="nucleotide sequence ID" value="NZ_JAOPKA010000015.1"/>
</dbReference>
<dbReference type="SMART" id="SM00730">
    <property type="entry name" value="PSN"/>
    <property type="match status" value="1"/>
</dbReference>
<keyword evidence="2 6" id="KW-0812">Transmembrane</keyword>
<gene>
    <name evidence="8" type="ORF">OB955_09535</name>
    <name evidence="7" type="ORF">OB960_19050</name>
</gene>
<keyword evidence="9" id="KW-1185">Reference proteome</keyword>
<feature type="transmembrane region" description="Helical" evidence="6">
    <location>
        <begin position="103"/>
        <end position="127"/>
    </location>
</feature>
<proteinExistence type="predicted"/>
<dbReference type="Proteomes" id="UP001321018">
    <property type="component" value="Unassembled WGS sequence"/>
</dbReference>
<dbReference type="EMBL" id="JAOPKB010000004">
    <property type="protein sequence ID" value="MCU4972982.1"/>
    <property type="molecule type" value="Genomic_DNA"/>
</dbReference>
<evidence type="ECO:0000256" key="6">
    <source>
        <dbReference type="SAM" id="Phobius"/>
    </source>
</evidence>
<dbReference type="EC" id="3.4.23.-" evidence="7"/>
<reference evidence="7 9" key="1">
    <citation type="submission" date="2022-09" db="EMBL/GenBank/DDBJ databases">
        <title>Enrichment on poylsaccharides allowed isolation of novel metabolic and taxonomic groups of Haloarchaea.</title>
        <authorList>
            <person name="Sorokin D.Y."/>
            <person name="Elcheninov A.G."/>
            <person name="Khizhniak T.V."/>
            <person name="Kolganova T.V."/>
            <person name="Kublanov I.V."/>
        </authorList>
    </citation>
    <scope>NUCLEOTIDE SEQUENCE</scope>
    <source>
        <strain evidence="8 9">AArc-m2/3/4</strain>
        <strain evidence="7">AArc-xg1-1</strain>
    </source>
</reference>
<feature type="transmembrane region" description="Helical" evidence="6">
    <location>
        <begin position="163"/>
        <end position="195"/>
    </location>
</feature>
<keyword evidence="3 6" id="KW-1133">Transmembrane helix</keyword>
<evidence type="ECO:0000256" key="4">
    <source>
        <dbReference type="ARBA" id="ARBA00023136"/>
    </source>
</evidence>
<feature type="compositionally biased region" description="Acidic residues" evidence="5">
    <location>
        <begin position="240"/>
        <end position="264"/>
    </location>
</feature>
<feature type="transmembrane region" description="Helical" evidence="6">
    <location>
        <begin position="32"/>
        <end position="53"/>
    </location>
</feature>
<evidence type="ECO:0000256" key="1">
    <source>
        <dbReference type="ARBA" id="ARBA00004127"/>
    </source>
</evidence>
<dbReference type="GO" id="GO:0016020">
    <property type="term" value="C:membrane"/>
    <property type="evidence" value="ECO:0007669"/>
    <property type="project" value="InterPro"/>
</dbReference>
<sequence>MSENPGSPTVDGANERDSDVDSTGTALDLESVLPYLGIAVCYLLTILGGLALADEAASMGLLLFENPDSVGNVGVFAALVVGFTIVFVAAVRYDRGMDLIRLFLVIAFGGLVAAAVVLATGFGSVFVENPMLAGLPSSPLSVGITLGVALILWVYPEWYVLDIVAVVAGAAAIAMLGISFGPLPIVVLLVVWAAYDAYSVYVTGHMKDVAAGAGSMKVPMVFVVPTARGYSLRESGLDLGLEDDGGNESENGTDEGALETEAEDSSGVSDSDSADANAPEADVTSETDTPEASDETTPARSEQPAMILGLGDALIPGMLAVSAGHFLEGAPTIVPTLNANAPALGALAGGVVGLGALVVVLHRFEGAHAGLPPLNAGVLGGYLLGAVVAGVPLTTAIGL</sequence>
<dbReference type="InterPro" id="IPR010545">
    <property type="entry name" value="SPP"/>
</dbReference>
<dbReference type="InterPro" id="IPR006639">
    <property type="entry name" value="Preselin/SPP"/>
</dbReference>
<feature type="transmembrane region" description="Helical" evidence="6">
    <location>
        <begin position="139"/>
        <end position="156"/>
    </location>
</feature>
<organism evidence="7 10">
    <name type="scientific">Natronoglomus mannanivorans</name>
    <dbReference type="NCBI Taxonomy" id="2979990"/>
    <lineage>
        <taxon>Archaea</taxon>
        <taxon>Methanobacteriati</taxon>
        <taxon>Methanobacteriota</taxon>
        <taxon>Stenosarchaea group</taxon>
        <taxon>Halobacteria</taxon>
        <taxon>Halobacteriales</taxon>
        <taxon>Natrialbaceae</taxon>
        <taxon>Natronoglomus</taxon>
    </lineage>
</organism>
<name>A0AAP2Z1H2_9EURY</name>
<feature type="region of interest" description="Disordered" evidence="5">
    <location>
        <begin position="238"/>
        <end position="304"/>
    </location>
</feature>
<dbReference type="GO" id="GO:0006508">
    <property type="term" value="P:proteolysis"/>
    <property type="evidence" value="ECO:0007669"/>
    <property type="project" value="UniProtKB-KW"/>
</dbReference>
<dbReference type="EMBL" id="JAOPKA010000015">
    <property type="protein sequence ID" value="MCU4743487.1"/>
    <property type="molecule type" value="Genomic_DNA"/>
</dbReference>
<feature type="transmembrane region" description="Helical" evidence="6">
    <location>
        <begin position="73"/>
        <end position="91"/>
    </location>
</feature>
<evidence type="ECO:0000313" key="7">
    <source>
        <dbReference type="EMBL" id="MCU4743487.1"/>
    </source>
</evidence>
<accession>A0AAP2Z1H2</accession>